<dbReference type="AlphaFoldDB" id="A0AAV4MJQ4"/>
<keyword evidence="2" id="KW-1185">Reference proteome</keyword>
<gene>
    <name evidence="1" type="ORF">CEXT_457011</name>
</gene>
<dbReference type="EMBL" id="BPLR01002276">
    <property type="protein sequence ID" value="GIX72060.1"/>
    <property type="molecule type" value="Genomic_DNA"/>
</dbReference>
<sequence>MKVLCLNHPERISSHQSFDNKKIISFFCPPNISPAPPIKKVQKESFVFHPDLLPDSIFFSSYSGEGRRERIPHDHSISPFWHNVFGHGAPCVLFAIRWLFPYAGLRLDSCTGGFF</sequence>
<evidence type="ECO:0000313" key="2">
    <source>
        <dbReference type="Proteomes" id="UP001054945"/>
    </source>
</evidence>
<evidence type="ECO:0000313" key="1">
    <source>
        <dbReference type="EMBL" id="GIX72060.1"/>
    </source>
</evidence>
<dbReference type="Proteomes" id="UP001054945">
    <property type="component" value="Unassembled WGS sequence"/>
</dbReference>
<name>A0AAV4MJQ4_CAEEX</name>
<protein>
    <submittedName>
        <fullName evidence="1">Uncharacterized protein</fullName>
    </submittedName>
</protein>
<accession>A0AAV4MJQ4</accession>
<proteinExistence type="predicted"/>
<reference evidence="1 2" key="1">
    <citation type="submission" date="2021-06" db="EMBL/GenBank/DDBJ databases">
        <title>Caerostris extrusa draft genome.</title>
        <authorList>
            <person name="Kono N."/>
            <person name="Arakawa K."/>
        </authorList>
    </citation>
    <scope>NUCLEOTIDE SEQUENCE [LARGE SCALE GENOMIC DNA]</scope>
</reference>
<comment type="caution">
    <text evidence="1">The sequence shown here is derived from an EMBL/GenBank/DDBJ whole genome shotgun (WGS) entry which is preliminary data.</text>
</comment>
<organism evidence="1 2">
    <name type="scientific">Caerostris extrusa</name>
    <name type="common">Bark spider</name>
    <name type="synonym">Caerostris bankana</name>
    <dbReference type="NCBI Taxonomy" id="172846"/>
    <lineage>
        <taxon>Eukaryota</taxon>
        <taxon>Metazoa</taxon>
        <taxon>Ecdysozoa</taxon>
        <taxon>Arthropoda</taxon>
        <taxon>Chelicerata</taxon>
        <taxon>Arachnida</taxon>
        <taxon>Araneae</taxon>
        <taxon>Araneomorphae</taxon>
        <taxon>Entelegynae</taxon>
        <taxon>Araneoidea</taxon>
        <taxon>Araneidae</taxon>
        <taxon>Caerostris</taxon>
    </lineage>
</organism>